<dbReference type="CDD" id="cd23519">
    <property type="entry name" value="Abraxas-like_domain"/>
    <property type="match status" value="1"/>
</dbReference>
<name>B3S2V8_TRIAD</name>
<dbReference type="eggNOG" id="ENOG502QVCD">
    <property type="taxonomic scope" value="Eukaryota"/>
</dbReference>
<dbReference type="KEGG" id="tad:TRIADDRAFT_58498"/>
<feature type="compositionally biased region" description="Polar residues" evidence="1">
    <location>
        <begin position="243"/>
        <end position="254"/>
    </location>
</feature>
<dbReference type="GO" id="GO:0031593">
    <property type="term" value="F:polyubiquitin modification-dependent protein binding"/>
    <property type="evidence" value="ECO:0000318"/>
    <property type="project" value="GO_Central"/>
</dbReference>
<feature type="compositionally biased region" description="Acidic residues" evidence="1">
    <location>
        <begin position="255"/>
        <end position="264"/>
    </location>
</feature>
<dbReference type="AlphaFoldDB" id="B3S2V8"/>
<dbReference type="InterPro" id="IPR023238">
    <property type="entry name" value="FAM175"/>
</dbReference>
<dbReference type="CTD" id="6755767"/>
<sequence>MAAGKIKVSRQSVELPGCLLASLFHELANSDGDTEGFLVGNKKDHLLVSSLNDNSDTQVDEYQNVTHITSFIPCQTQKCFYDGSGTAECSIIDKILAGHCSKKAIVGWYRFRRNTSLQISMREKQVHRNLLKVFNEHNTTDFAFALFTHRSSDGHSTHSIDYAFYAAQNTNLKPNFFDVNGSLSQVAMVDAMLDSMLENFKSLGDSVTQSESQISQLIKEIEALEEKTGDEPSHNFIEMYDVNQSLDDSSTQEQCDNDEEDSAV</sequence>
<reference evidence="2 3" key="1">
    <citation type="journal article" date="2008" name="Nature">
        <title>The Trichoplax genome and the nature of placozoans.</title>
        <authorList>
            <person name="Srivastava M."/>
            <person name="Begovic E."/>
            <person name="Chapman J."/>
            <person name="Putnam N.H."/>
            <person name="Hellsten U."/>
            <person name="Kawashima T."/>
            <person name="Kuo A."/>
            <person name="Mitros T."/>
            <person name="Salamov A."/>
            <person name="Carpenter M.L."/>
            <person name="Signorovitch A.Y."/>
            <person name="Moreno M.A."/>
            <person name="Kamm K."/>
            <person name="Grimwood J."/>
            <person name="Schmutz J."/>
            <person name="Shapiro H."/>
            <person name="Grigoriev I.V."/>
            <person name="Buss L.W."/>
            <person name="Schierwater B."/>
            <person name="Dellaporta S.L."/>
            <person name="Rokhsar D.S."/>
        </authorList>
    </citation>
    <scope>NUCLEOTIDE SEQUENCE [LARGE SCALE GENOMIC DNA]</scope>
    <source>
        <strain evidence="2 3">Grell-BS-1999</strain>
    </source>
</reference>
<proteinExistence type="predicted"/>
<evidence type="ECO:0008006" key="4">
    <source>
        <dbReference type="Google" id="ProtNLM"/>
    </source>
</evidence>
<gene>
    <name evidence="2" type="ORF">TRIADDRAFT_58498</name>
</gene>
<accession>B3S2V8</accession>
<dbReference type="PRINTS" id="PR02051">
    <property type="entry name" value="PROTEINF175"/>
</dbReference>
<dbReference type="FunCoup" id="B3S2V8">
    <property type="interactions" value="1441"/>
</dbReference>
<protein>
    <recommendedName>
        <fullName evidence="4">MPN domain-containing protein</fullName>
    </recommendedName>
</protein>
<feature type="region of interest" description="Disordered" evidence="1">
    <location>
        <begin position="243"/>
        <end position="264"/>
    </location>
</feature>
<dbReference type="GeneID" id="6755767"/>
<dbReference type="PhylomeDB" id="B3S2V8"/>
<dbReference type="STRING" id="10228.B3S2V8"/>
<evidence type="ECO:0000313" key="3">
    <source>
        <dbReference type="Proteomes" id="UP000009022"/>
    </source>
</evidence>
<evidence type="ECO:0000256" key="1">
    <source>
        <dbReference type="SAM" id="MobiDB-lite"/>
    </source>
</evidence>
<dbReference type="InParanoid" id="B3S2V8"/>
<dbReference type="GO" id="GO:0005634">
    <property type="term" value="C:nucleus"/>
    <property type="evidence" value="ECO:0000318"/>
    <property type="project" value="GO_Central"/>
</dbReference>
<dbReference type="EMBL" id="DS985248">
    <property type="protein sequence ID" value="EDV22857.1"/>
    <property type="molecule type" value="Genomic_DNA"/>
</dbReference>
<dbReference type="PANTHER" id="PTHR31728:SF5">
    <property type="entry name" value="OS07G0540200 PROTEIN"/>
    <property type="match status" value="1"/>
</dbReference>
<keyword evidence="3" id="KW-1185">Reference proteome</keyword>
<dbReference type="OrthoDB" id="6358435at2759"/>
<dbReference type="Pfam" id="PF21125">
    <property type="entry name" value="MPN_2A_DUB_like"/>
    <property type="match status" value="1"/>
</dbReference>
<dbReference type="Proteomes" id="UP000009022">
    <property type="component" value="Unassembled WGS sequence"/>
</dbReference>
<dbReference type="RefSeq" id="XP_002114723.1">
    <property type="nucleotide sequence ID" value="XM_002114687.1"/>
</dbReference>
<dbReference type="PANTHER" id="PTHR31728">
    <property type="entry name" value="ABRAXAS FAMILY MEMBER"/>
    <property type="match status" value="1"/>
</dbReference>
<organism evidence="2 3">
    <name type="scientific">Trichoplax adhaerens</name>
    <name type="common">Trichoplax reptans</name>
    <dbReference type="NCBI Taxonomy" id="10228"/>
    <lineage>
        <taxon>Eukaryota</taxon>
        <taxon>Metazoa</taxon>
        <taxon>Placozoa</taxon>
        <taxon>Uniplacotomia</taxon>
        <taxon>Trichoplacea</taxon>
        <taxon>Trichoplacidae</taxon>
        <taxon>Trichoplax</taxon>
    </lineage>
</organism>
<dbReference type="HOGENOM" id="CLU_056671_0_0_1"/>
<evidence type="ECO:0000313" key="2">
    <source>
        <dbReference type="EMBL" id="EDV22857.1"/>
    </source>
</evidence>